<dbReference type="PANTHER" id="PTHR34975">
    <property type="entry name" value="SPORE GERMINATION PROTEIN A2"/>
    <property type="match status" value="1"/>
</dbReference>
<dbReference type="GO" id="GO:0009847">
    <property type="term" value="P:spore germination"/>
    <property type="evidence" value="ECO:0007669"/>
    <property type="project" value="InterPro"/>
</dbReference>
<evidence type="ECO:0000256" key="2">
    <source>
        <dbReference type="ARBA" id="ARBA00007998"/>
    </source>
</evidence>
<keyword evidence="7 8" id="KW-0472">Membrane</keyword>
<organism evidence="9 10">
    <name type="scientific">Cytobacillus horneckiae</name>
    <dbReference type="NCBI Taxonomy" id="549687"/>
    <lineage>
        <taxon>Bacteria</taxon>
        <taxon>Bacillati</taxon>
        <taxon>Bacillota</taxon>
        <taxon>Bacilli</taxon>
        <taxon>Bacillales</taxon>
        <taxon>Bacillaceae</taxon>
        <taxon>Cytobacillus</taxon>
    </lineage>
</organism>
<dbReference type="RefSeq" id="WP_066198353.1">
    <property type="nucleotide sequence ID" value="NZ_JAFDQP010000004.1"/>
</dbReference>
<reference evidence="9 10" key="1">
    <citation type="journal article" date="2010" name="Int. J. Syst. Evol. Microbiol.">
        <title>Bacillus horneckiae sp. nov., isolated from a spacecraft-assembly clean room.</title>
        <authorList>
            <person name="Vaishampayan P."/>
            <person name="Probst A."/>
            <person name="Krishnamurthi S."/>
            <person name="Ghosh S."/>
            <person name="Osman S."/>
            <person name="McDowall A."/>
            <person name="Ruckmani A."/>
            <person name="Mayilraj S."/>
            <person name="Venkateswaran K."/>
        </authorList>
    </citation>
    <scope>NUCLEOTIDE SEQUENCE [LARGE SCALE GENOMIC DNA]</scope>
    <source>
        <strain evidence="10">1PO1SC</strain>
    </source>
</reference>
<keyword evidence="10" id="KW-1185">Reference proteome</keyword>
<dbReference type="Gene3D" id="1.20.1740.10">
    <property type="entry name" value="Amino acid/polyamine transporter I"/>
    <property type="match status" value="1"/>
</dbReference>
<comment type="similarity">
    <text evidence="2">Belongs to the amino acid-polyamine-organocation (APC) superfamily. Spore germination protein (SGP) (TC 2.A.3.9) family.</text>
</comment>
<dbReference type="Proteomes" id="UP000233343">
    <property type="component" value="Unassembled WGS sequence"/>
</dbReference>
<feature type="transmembrane region" description="Helical" evidence="8">
    <location>
        <begin position="84"/>
        <end position="106"/>
    </location>
</feature>
<feature type="transmembrane region" description="Helical" evidence="8">
    <location>
        <begin position="190"/>
        <end position="206"/>
    </location>
</feature>
<proteinExistence type="inferred from homology"/>
<evidence type="ECO:0000256" key="3">
    <source>
        <dbReference type="ARBA" id="ARBA00022448"/>
    </source>
</evidence>
<dbReference type="AlphaFoldDB" id="A0A2N0ZA65"/>
<comment type="subcellular location">
    <subcellularLocation>
        <location evidence="1">Membrane</location>
        <topology evidence="1">Multi-pass membrane protein</topology>
    </subcellularLocation>
</comment>
<gene>
    <name evidence="9" type="ORF">CWS20_24195</name>
</gene>
<dbReference type="InterPro" id="IPR004761">
    <property type="entry name" value="Spore_GerAB"/>
</dbReference>
<keyword evidence="3" id="KW-0813">Transport</keyword>
<dbReference type="NCBIfam" id="TIGR00912">
    <property type="entry name" value="2A0309"/>
    <property type="match status" value="1"/>
</dbReference>
<evidence type="ECO:0000256" key="8">
    <source>
        <dbReference type="SAM" id="Phobius"/>
    </source>
</evidence>
<sequence length="366" mass="42345">MEKKEKQISPFLVFFLIHKIQLGVGVLGFQRDIIKFAGNDAWIIVIVAAILVSISLWFMYVLLNRHQVDLIDIHKDLFGKWAGGALSIIWIINWILLAVTVFRNYIEIIQVWIFPIINVGMISVIFIILIYYCISGGFKVVAGLSFLGVVIPFYIFMTFLYPLEYANFRNLLPVWNHTITEMALGTKEMMLSYLGFSTLMMFYPFIKNPTKSQKWAHFGNLFTMVLYLFLMITTIVYYSEKQVNRYVWATLSLWQIVEMPFVERLEYIGIVSWLLIILPNISLNIWAATTGAKKIFNIKSNKLLIGLLVLLWLFVILIKNSDTIAKLNQISSMFGMGLIYGYVPILTVISFIILKRRRKKDGKVTN</sequence>
<comment type="caution">
    <text evidence="9">The sequence shown here is derived from an EMBL/GenBank/DDBJ whole genome shotgun (WGS) entry which is preliminary data.</text>
</comment>
<accession>A0A2N0ZA65</accession>
<feature type="transmembrane region" description="Helical" evidence="8">
    <location>
        <begin position="300"/>
        <end position="318"/>
    </location>
</feature>
<evidence type="ECO:0000256" key="6">
    <source>
        <dbReference type="ARBA" id="ARBA00022989"/>
    </source>
</evidence>
<name>A0A2N0ZA65_9BACI</name>
<feature type="transmembrane region" description="Helical" evidence="8">
    <location>
        <begin position="12"/>
        <end position="29"/>
    </location>
</feature>
<feature type="transmembrane region" description="Helical" evidence="8">
    <location>
        <begin position="330"/>
        <end position="354"/>
    </location>
</feature>
<feature type="transmembrane region" description="Helical" evidence="8">
    <location>
        <begin position="267"/>
        <end position="288"/>
    </location>
</feature>
<evidence type="ECO:0000256" key="4">
    <source>
        <dbReference type="ARBA" id="ARBA00022544"/>
    </source>
</evidence>
<evidence type="ECO:0000256" key="1">
    <source>
        <dbReference type="ARBA" id="ARBA00004141"/>
    </source>
</evidence>
<dbReference type="PANTHER" id="PTHR34975:SF2">
    <property type="entry name" value="SPORE GERMINATION PROTEIN A2"/>
    <property type="match status" value="1"/>
</dbReference>
<feature type="transmembrane region" description="Helical" evidence="8">
    <location>
        <begin position="141"/>
        <end position="163"/>
    </location>
</feature>
<dbReference type="EMBL" id="PISD01000068">
    <property type="protein sequence ID" value="PKG26406.1"/>
    <property type="molecule type" value="Genomic_DNA"/>
</dbReference>
<evidence type="ECO:0000256" key="5">
    <source>
        <dbReference type="ARBA" id="ARBA00022692"/>
    </source>
</evidence>
<feature type="transmembrane region" description="Helical" evidence="8">
    <location>
        <begin position="218"/>
        <end position="238"/>
    </location>
</feature>
<evidence type="ECO:0000313" key="9">
    <source>
        <dbReference type="EMBL" id="PKG26406.1"/>
    </source>
</evidence>
<keyword evidence="6 8" id="KW-1133">Transmembrane helix</keyword>
<evidence type="ECO:0000313" key="10">
    <source>
        <dbReference type="Proteomes" id="UP000233343"/>
    </source>
</evidence>
<dbReference type="Pfam" id="PF03845">
    <property type="entry name" value="Spore_permease"/>
    <property type="match status" value="1"/>
</dbReference>
<evidence type="ECO:0000256" key="7">
    <source>
        <dbReference type="ARBA" id="ARBA00023136"/>
    </source>
</evidence>
<feature type="transmembrane region" description="Helical" evidence="8">
    <location>
        <begin position="41"/>
        <end position="63"/>
    </location>
</feature>
<dbReference type="GO" id="GO:0016020">
    <property type="term" value="C:membrane"/>
    <property type="evidence" value="ECO:0007669"/>
    <property type="project" value="UniProtKB-SubCell"/>
</dbReference>
<keyword evidence="5 8" id="KW-0812">Transmembrane</keyword>
<feature type="transmembrane region" description="Helical" evidence="8">
    <location>
        <begin position="112"/>
        <end position="134"/>
    </location>
</feature>
<protein>
    <submittedName>
        <fullName evidence="9">Spore gernimation protein GerB</fullName>
    </submittedName>
</protein>
<keyword evidence="4" id="KW-0309">Germination</keyword>